<feature type="region of interest" description="Disordered" evidence="1">
    <location>
        <begin position="1"/>
        <end position="99"/>
    </location>
</feature>
<protein>
    <submittedName>
        <fullName evidence="2">Uncharacterized protein</fullName>
    </submittedName>
</protein>
<dbReference type="KEGG" id="ptkz:JDV02_002078"/>
<evidence type="ECO:0000256" key="1">
    <source>
        <dbReference type="SAM" id="MobiDB-lite"/>
    </source>
</evidence>
<feature type="compositionally biased region" description="Basic and acidic residues" evidence="1">
    <location>
        <begin position="17"/>
        <end position="27"/>
    </location>
</feature>
<keyword evidence="3" id="KW-1185">Reference proteome</keyword>
<dbReference type="RefSeq" id="XP_047839035.1">
    <property type="nucleotide sequence ID" value="XM_047983065.1"/>
</dbReference>
<dbReference type="GeneID" id="72064039"/>
<feature type="compositionally biased region" description="Basic residues" evidence="1">
    <location>
        <begin position="46"/>
        <end position="55"/>
    </location>
</feature>
<name>A0A9Q8QAM6_9HYPO</name>
<gene>
    <name evidence="2" type="ORF">JDV02_002078</name>
</gene>
<sequence>MPRRSTRLSDKAATAKLPERERERETEEAPVPASTTTSGVITQAKATKKKNKPRTARASASTSSSSSATPSTSSTTTPATEPSSTTASSSPSSSSTTPEIISFPDAASFTAWLSLHGSSTPSGILLRIAKKSSPVPSVSYLDAVDVALCHGWIDGQRRRFLPAPSTSTASSFSTTITSSTTTTSSSDDANGNAHFFLQRFTPRRPRSLWSRRNVDRVAALTALDRMQPAGWAEVEAARADGRWERAYAGPAAMETPRDFEDALRAYRGDGDGDGDGDDGGGGVAWRRWEALGRSKRYPFLWRIATVKREETRRRKIDEYVRLLAEGKTLS</sequence>
<accession>A0A9Q8QAM6</accession>
<dbReference type="OrthoDB" id="10263401at2759"/>
<feature type="compositionally biased region" description="Low complexity" evidence="1">
    <location>
        <begin position="56"/>
        <end position="99"/>
    </location>
</feature>
<organism evidence="2 3">
    <name type="scientific">Purpureocillium takamizusanense</name>
    <dbReference type="NCBI Taxonomy" id="2060973"/>
    <lineage>
        <taxon>Eukaryota</taxon>
        <taxon>Fungi</taxon>
        <taxon>Dikarya</taxon>
        <taxon>Ascomycota</taxon>
        <taxon>Pezizomycotina</taxon>
        <taxon>Sordariomycetes</taxon>
        <taxon>Hypocreomycetidae</taxon>
        <taxon>Hypocreales</taxon>
        <taxon>Ophiocordycipitaceae</taxon>
        <taxon>Purpureocillium</taxon>
    </lineage>
</organism>
<dbReference type="AlphaFoldDB" id="A0A9Q8QAM6"/>
<evidence type="ECO:0000313" key="3">
    <source>
        <dbReference type="Proteomes" id="UP000829364"/>
    </source>
</evidence>
<dbReference type="Pfam" id="PF13376">
    <property type="entry name" value="OmdA"/>
    <property type="match status" value="1"/>
</dbReference>
<proteinExistence type="predicted"/>
<evidence type="ECO:0000313" key="2">
    <source>
        <dbReference type="EMBL" id="UNI15554.1"/>
    </source>
</evidence>
<dbReference type="EMBL" id="CP086355">
    <property type="protein sequence ID" value="UNI15554.1"/>
    <property type="molecule type" value="Genomic_DNA"/>
</dbReference>
<feature type="compositionally biased region" description="Polar residues" evidence="1">
    <location>
        <begin position="33"/>
        <end position="45"/>
    </location>
</feature>
<dbReference type="Proteomes" id="UP000829364">
    <property type="component" value="Chromosome 2"/>
</dbReference>
<reference evidence="2" key="1">
    <citation type="submission" date="2021-11" db="EMBL/GenBank/DDBJ databases">
        <title>Purpureocillium_takamizusanense_genome.</title>
        <authorList>
            <person name="Nguyen N.-H."/>
        </authorList>
    </citation>
    <scope>NUCLEOTIDE SEQUENCE</scope>
    <source>
        <strain evidence="2">PT3</strain>
    </source>
</reference>